<feature type="compositionally biased region" description="Basic and acidic residues" evidence="1">
    <location>
        <begin position="20"/>
        <end position="32"/>
    </location>
</feature>
<feature type="compositionally biased region" description="Basic and acidic residues" evidence="1">
    <location>
        <begin position="59"/>
        <end position="89"/>
    </location>
</feature>
<evidence type="ECO:0000256" key="1">
    <source>
        <dbReference type="SAM" id="MobiDB-lite"/>
    </source>
</evidence>
<proteinExistence type="predicted"/>
<evidence type="ECO:0000313" key="2">
    <source>
        <dbReference type="EMBL" id="KAH3872324.1"/>
    </source>
</evidence>
<reference evidence="2" key="2">
    <citation type="submission" date="2020-11" db="EMBL/GenBank/DDBJ databases">
        <authorList>
            <person name="McCartney M.A."/>
            <person name="Auch B."/>
            <person name="Kono T."/>
            <person name="Mallez S."/>
            <person name="Becker A."/>
            <person name="Gohl D.M."/>
            <person name="Silverstein K.A.T."/>
            <person name="Koren S."/>
            <person name="Bechman K.B."/>
            <person name="Herman A."/>
            <person name="Abrahante J.E."/>
            <person name="Garbe J."/>
        </authorList>
    </citation>
    <scope>NUCLEOTIDE SEQUENCE</scope>
    <source>
        <strain evidence="2">Duluth1</strain>
        <tissue evidence="2">Whole animal</tissue>
    </source>
</reference>
<protein>
    <submittedName>
        <fullName evidence="2">Uncharacterized protein</fullName>
    </submittedName>
</protein>
<sequence length="218" mass="25306">MQRELSDSYIDSISRTPRYGYDREKSYDERLDQMNPEDPFGGEYKPSGKSPRVKRSKLPKPEQKQKEAKPLRDENVLDRGFEVQVEEKKAKRRKRAKPKRSNKSGDDLKEYHVNAGYSDELDNKKISIESNGTYTRDFKAVKRRFDNPVSSDILQNETFIFSSSNGDSVPLKKVKSEITAFTKDRITRQEDMDQVSTCSATDYLYSKLCLVLLQHFLV</sequence>
<feature type="compositionally biased region" description="Basic residues" evidence="1">
    <location>
        <begin position="90"/>
        <end position="102"/>
    </location>
</feature>
<comment type="caution">
    <text evidence="2">The sequence shown here is derived from an EMBL/GenBank/DDBJ whole genome shotgun (WGS) entry which is preliminary data.</text>
</comment>
<dbReference type="AlphaFoldDB" id="A0A9D4RL38"/>
<dbReference type="Proteomes" id="UP000828390">
    <property type="component" value="Unassembled WGS sequence"/>
</dbReference>
<keyword evidence="3" id="KW-1185">Reference proteome</keyword>
<name>A0A9D4RL38_DREPO</name>
<accession>A0A9D4RL38</accession>
<dbReference type="EMBL" id="JAIWYP010000002">
    <property type="protein sequence ID" value="KAH3872324.1"/>
    <property type="molecule type" value="Genomic_DNA"/>
</dbReference>
<organism evidence="2 3">
    <name type="scientific">Dreissena polymorpha</name>
    <name type="common">Zebra mussel</name>
    <name type="synonym">Mytilus polymorpha</name>
    <dbReference type="NCBI Taxonomy" id="45954"/>
    <lineage>
        <taxon>Eukaryota</taxon>
        <taxon>Metazoa</taxon>
        <taxon>Spiralia</taxon>
        <taxon>Lophotrochozoa</taxon>
        <taxon>Mollusca</taxon>
        <taxon>Bivalvia</taxon>
        <taxon>Autobranchia</taxon>
        <taxon>Heteroconchia</taxon>
        <taxon>Euheterodonta</taxon>
        <taxon>Imparidentia</taxon>
        <taxon>Neoheterodontei</taxon>
        <taxon>Myida</taxon>
        <taxon>Dreissenoidea</taxon>
        <taxon>Dreissenidae</taxon>
        <taxon>Dreissena</taxon>
    </lineage>
</organism>
<evidence type="ECO:0000313" key="3">
    <source>
        <dbReference type="Proteomes" id="UP000828390"/>
    </source>
</evidence>
<reference evidence="2" key="1">
    <citation type="journal article" date="2019" name="bioRxiv">
        <title>The Genome of the Zebra Mussel, Dreissena polymorpha: A Resource for Invasive Species Research.</title>
        <authorList>
            <person name="McCartney M.A."/>
            <person name="Auch B."/>
            <person name="Kono T."/>
            <person name="Mallez S."/>
            <person name="Zhang Y."/>
            <person name="Obille A."/>
            <person name="Becker A."/>
            <person name="Abrahante J.E."/>
            <person name="Garbe J."/>
            <person name="Badalamenti J.P."/>
            <person name="Herman A."/>
            <person name="Mangelson H."/>
            <person name="Liachko I."/>
            <person name="Sullivan S."/>
            <person name="Sone E.D."/>
            <person name="Koren S."/>
            <person name="Silverstein K.A.T."/>
            <person name="Beckman K.B."/>
            <person name="Gohl D.M."/>
        </authorList>
    </citation>
    <scope>NUCLEOTIDE SEQUENCE</scope>
    <source>
        <strain evidence="2">Duluth1</strain>
        <tissue evidence="2">Whole animal</tissue>
    </source>
</reference>
<feature type="region of interest" description="Disordered" evidence="1">
    <location>
        <begin position="1"/>
        <end position="111"/>
    </location>
</feature>
<gene>
    <name evidence="2" type="ORF">DPMN_035539</name>
</gene>